<comment type="similarity">
    <text evidence="1">Belongs to the class-I pyridine nucleotide-disulfide oxidoreductase family.</text>
</comment>
<dbReference type="Proteomes" id="UP000600101">
    <property type="component" value="Unassembled WGS sequence"/>
</dbReference>
<dbReference type="RefSeq" id="WP_186771494.1">
    <property type="nucleotide sequence ID" value="NZ_JACOMF010000018.1"/>
</dbReference>
<dbReference type="InterPro" id="IPR036188">
    <property type="entry name" value="FAD/NAD-bd_sf"/>
</dbReference>
<dbReference type="SUPFAM" id="SSF51905">
    <property type="entry name" value="FAD/NAD(P)-binding domain"/>
    <property type="match status" value="1"/>
</dbReference>
<feature type="domain" description="Pyridine nucleotide-disulphide oxidoreductase dimerisation" evidence="8">
    <location>
        <begin position="339"/>
        <end position="444"/>
    </location>
</feature>
<keyword evidence="2" id="KW-0285">Flavoprotein</keyword>
<comment type="caution">
    <text evidence="10">The sequence shown here is derived from an EMBL/GenBank/DDBJ whole genome shotgun (WGS) entry which is preliminary data.</text>
</comment>
<evidence type="ECO:0000256" key="4">
    <source>
        <dbReference type="PIRSR" id="PIRSR000350-2"/>
    </source>
</evidence>
<name>A0A9X0QZA1_9PROT</name>
<organism evidence="10 11">
    <name type="scientific">Siccirubricoccus deserti</name>
    <dbReference type="NCBI Taxonomy" id="2013562"/>
    <lineage>
        <taxon>Bacteria</taxon>
        <taxon>Pseudomonadati</taxon>
        <taxon>Pseudomonadota</taxon>
        <taxon>Alphaproteobacteria</taxon>
        <taxon>Acetobacterales</taxon>
        <taxon>Roseomonadaceae</taxon>
        <taxon>Siccirubricoccus</taxon>
    </lineage>
</organism>
<proteinExistence type="inferred from homology"/>
<gene>
    <name evidence="10" type="ORF">H7965_15495</name>
</gene>
<dbReference type="PRINTS" id="PR00368">
    <property type="entry name" value="FADPNR"/>
</dbReference>
<dbReference type="Pfam" id="PF02852">
    <property type="entry name" value="Pyr_redox_dim"/>
    <property type="match status" value="1"/>
</dbReference>
<feature type="region of interest" description="Disordered" evidence="7">
    <location>
        <begin position="457"/>
        <end position="488"/>
    </location>
</feature>
<dbReference type="PIRSF" id="PIRSF000350">
    <property type="entry name" value="Mercury_reductase_MerA"/>
    <property type="match status" value="1"/>
</dbReference>
<feature type="binding site" evidence="5">
    <location>
        <position position="262"/>
    </location>
    <ligand>
        <name>NAD(+)</name>
        <dbReference type="ChEBI" id="CHEBI:57540"/>
    </ligand>
</feature>
<dbReference type="Gene3D" id="3.30.390.30">
    <property type="match status" value="1"/>
</dbReference>
<evidence type="ECO:0000256" key="5">
    <source>
        <dbReference type="PIRSR" id="PIRSR000350-3"/>
    </source>
</evidence>
<sequence length="488" mass="51540">MQRYDAIIIGTGQAGPALAVRLAETGKRVALIERGAFGGTCVNTGCTPTKTMVASAHAAHLARRAADYGVVLQGPVGVDMRRVKARKDAVVAQSSEGLEAWLRGTAGLDLIQGHARFTAADTVVVGERQLTAPWIMLNVGGRPAVPAIPGLDAVPYLTSSSILDLDTLPEHLLVLGGSYVGLEFAQMFRRFGARVTVVEAGPRLVQREDPEISAAIADFLAAEGVEIVVGAGDLSVAATPDGLRLRHGPGAVEATHLLVAVGRRPNTDDLGLDRAGVALDRRGYVTVDDALRTNVPGIWALGDCNGRGAFTHTAYDDYEILAANLLDGAGRSLRDRVMAYALFTEPPLGRVGMTEAEARASSRKVLVGQRPMTRVARAREKGETAGLMKIIVDGDTEEILGAAILGPGGDEAIHTVIGLMNARAPYGVLRRMMPIHPTVAELLPTLLADLPAPSRRADTALDETIEESFPASDPPSHTPESRIGRPSR</sequence>
<keyword evidence="11" id="KW-1185">Reference proteome</keyword>
<dbReference type="EMBL" id="JACOMF010000018">
    <property type="protein sequence ID" value="MBC4016726.1"/>
    <property type="molecule type" value="Genomic_DNA"/>
</dbReference>
<evidence type="ECO:0000313" key="11">
    <source>
        <dbReference type="Proteomes" id="UP000600101"/>
    </source>
</evidence>
<dbReference type="Gene3D" id="3.50.50.60">
    <property type="entry name" value="FAD/NAD(P)-binding domain"/>
    <property type="match status" value="2"/>
</dbReference>
<feature type="disulfide bond" description="Redox-active" evidence="6">
    <location>
        <begin position="41"/>
        <end position="46"/>
    </location>
</feature>
<evidence type="ECO:0000256" key="1">
    <source>
        <dbReference type="ARBA" id="ARBA00007532"/>
    </source>
</evidence>
<dbReference type="PANTHER" id="PTHR43014">
    <property type="entry name" value="MERCURIC REDUCTASE"/>
    <property type="match status" value="1"/>
</dbReference>
<dbReference type="GO" id="GO:0003955">
    <property type="term" value="F:NAD(P)H dehydrogenase (quinone) activity"/>
    <property type="evidence" value="ECO:0007669"/>
    <property type="project" value="TreeGrafter"/>
</dbReference>
<dbReference type="Pfam" id="PF07992">
    <property type="entry name" value="Pyr_redox_2"/>
    <property type="match status" value="1"/>
</dbReference>
<dbReference type="InterPro" id="IPR001100">
    <property type="entry name" value="Pyr_nuc-diS_OxRdtase"/>
</dbReference>
<comment type="cofactor">
    <cofactor evidence="5">
        <name>FAD</name>
        <dbReference type="ChEBI" id="CHEBI:57692"/>
    </cofactor>
    <text evidence="5">Binds 1 FAD per subunit.</text>
</comment>
<feature type="binding site" evidence="5">
    <location>
        <position position="50"/>
    </location>
    <ligand>
        <name>FAD</name>
        <dbReference type="ChEBI" id="CHEBI:57692"/>
    </ligand>
</feature>
<feature type="active site" description="Proton acceptor" evidence="4">
    <location>
        <position position="436"/>
    </location>
</feature>
<keyword evidence="3 5" id="KW-0274">FAD</keyword>
<evidence type="ECO:0000256" key="3">
    <source>
        <dbReference type="ARBA" id="ARBA00022827"/>
    </source>
</evidence>
<feature type="binding site" evidence="5">
    <location>
        <begin position="176"/>
        <end position="183"/>
    </location>
    <ligand>
        <name>NAD(+)</name>
        <dbReference type="ChEBI" id="CHEBI:57540"/>
    </ligand>
</feature>
<evidence type="ECO:0000259" key="8">
    <source>
        <dbReference type="Pfam" id="PF02852"/>
    </source>
</evidence>
<reference evidence="10" key="1">
    <citation type="submission" date="2020-08" db="EMBL/GenBank/DDBJ databases">
        <authorList>
            <person name="Hu Y."/>
            <person name="Nguyen S.V."/>
            <person name="Li F."/>
            <person name="Fanning S."/>
        </authorList>
    </citation>
    <scope>NUCLEOTIDE SEQUENCE</scope>
    <source>
        <strain evidence="10">SYSU D8009</strain>
    </source>
</reference>
<feature type="binding site" evidence="5">
    <location>
        <position position="199"/>
    </location>
    <ligand>
        <name>NAD(+)</name>
        <dbReference type="ChEBI" id="CHEBI:57540"/>
    </ligand>
</feature>
<dbReference type="InterPro" id="IPR004099">
    <property type="entry name" value="Pyr_nucl-diS_OxRdtase_dimer"/>
</dbReference>
<dbReference type="NCBIfam" id="NF004992">
    <property type="entry name" value="PRK06370.1-4"/>
    <property type="match status" value="1"/>
</dbReference>
<dbReference type="AlphaFoldDB" id="A0A9X0QZA1"/>
<evidence type="ECO:0000256" key="2">
    <source>
        <dbReference type="ARBA" id="ARBA00022630"/>
    </source>
</evidence>
<dbReference type="SUPFAM" id="SSF55424">
    <property type="entry name" value="FAD/NAD-linked reductases, dimerisation (C-terminal) domain"/>
    <property type="match status" value="1"/>
</dbReference>
<feature type="binding site" evidence="5">
    <location>
        <position position="303"/>
    </location>
    <ligand>
        <name>FAD</name>
        <dbReference type="ChEBI" id="CHEBI:57692"/>
    </ligand>
</feature>
<dbReference type="GO" id="GO:0050660">
    <property type="term" value="F:flavin adenine dinucleotide binding"/>
    <property type="evidence" value="ECO:0007669"/>
    <property type="project" value="TreeGrafter"/>
</dbReference>
<dbReference type="PRINTS" id="PR00411">
    <property type="entry name" value="PNDRDTASEI"/>
</dbReference>
<evidence type="ECO:0000259" key="9">
    <source>
        <dbReference type="Pfam" id="PF07992"/>
    </source>
</evidence>
<keyword evidence="5" id="KW-0547">Nucleotide-binding</keyword>
<keyword evidence="5" id="KW-0520">NAD</keyword>
<evidence type="ECO:0000256" key="7">
    <source>
        <dbReference type="SAM" id="MobiDB-lite"/>
    </source>
</evidence>
<dbReference type="PANTHER" id="PTHR43014:SF2">
    <property type="entry name" value="MERCURIC REDUCTASE"/>
    <property type="match status" value="1"/>
</dbReference>
<dbReference type="InterPro" id="IPR016156">
    <property type="entry name" value="FAD/NAD-linked_Rdtase_dimer_sf"/>
</dbReference>
<feature type="compositionally biased region" description="Basic and acidic residues" evidence="7">
    <location>
        <begin position="479"/>
        <end position="488"/>
    </location>
</feature>
<protein>
    <submittedName>
        <fullName evidence="10">FAD-containing oxidoreductase</fullName>
    </submittedName>
</protein>
<evidence type="ECO:0000313" key="10">
    <source>
        <dbReference type="EMBL" id="MBC4016726.1"/>
    </source>
</evidence>
<evidence type="ECO:0000256" key="6">
    <source>
        <dbReference type="PIRSR" id="PIRSR000350-4"/>
    </source>
</evidence>
<accession>A0A9X0QZA1</accession>
<feature type="domain" description="FAD/NAD(P)-binding" evidence="9">
    <location>
        <begin position="4"/>
        <end position="316"/>
    </location>
</feature>
<dbReference type="InterPro" id="IPR023753">
    <property type="entry name" value="FAD/NAD-binding_dom"/>
</dbReference>